<evidence type="ECO:0000259" key="1">
    <source>
        <dbReference type="Pfam" id="PF13302"/>
    </source>
</evidence>
<dbReference type="Proteomes" id="UP000317839">
    <property type="component" value="Unassembled WGS sequence"/>
</dbReference>
<dbReference type="EMBL" id="VIKR01000001">
    <property type="protein sequence ID" value="TQV77187.1"/>
    <property type="molecule type" value="Genomic_DNA"/>
</dbReference>
<feature type="domain" description="N-acetyltransferase" evidence="1">
    <location>
        <begin position="12"/>
        <end position="91"/>
    </location>
</feature>
<dbReference type="RefSeq" id="WP_142888547.1">
    <property type="nucleotide sequence ID" value="NZ_VIKR01000001.1"/>
</dbReference>
<dbReference type="SUPFAM" id="SSF55729">
    <property type="entry name" value="Acyl-CoA N-acyltransferases (Nat)"/>
    <property type="match status" value="1"/>
</dbReference>
<dbReference type="OrthoDB" id="9801656at2"/>
<name>A0A545TJ12_9GAMM</name>
<dbReference type="PANTHER" id="PTHR43792">
    <property type="entry name" value="GNAT FAMILY, PUTATIVE (AFU_ORTHOLOGUE AFUA_3G00765)-RELATED-RELATED"/>
    <property type="match status" value="1"/>
</dbReference>
<dbReference type="AlphaFoldDB" id="A0A545TJ12"/>
<keyword evidence="2" id="KW-0808">Transferase</keyword>
<evidence type="ECO:0000313" key="3">
    <source>
        <dbReference type="Proteomes" id="UP000317839"/>
    </source>
</evidence>
<sequence length="94" mass="11065">MLKPEILVNTPRLQMREFCAQDAEEVLEFSSDESMLKFIPGDHKVKSKKEALFVIENIWLKEYEQYGYARYALIHKDDNKIIGFCGFKYEPANN</sequence>
<dbReference type="InterPro" id="IPR000182">
    <property type="entry name" value="GNAT_dom"/>
</dbReference>
<dbReference type="InterPro" id="IPR051531">
    <property type="entry name" value="N-acetyltransferase"/>
</dbReference>
<organism evidence="2 3">
    <name type="scientific">Aliikangiella marina</name>
    <dbReference type="NCBI Taxonomy" id="1712262"/>
    <lineage>
        <taxon>Bacteria</taxon>
        <taxon>Pseudomonadati</taxon>
        <taxon>Pseudomonadota</taxon>
        <taxon>Gammaproteobacteria</taxon>
        <taxon>Oceanospirillales</taxon>
        <taxon>Pleioneaceae</taxon>
        <taxon>Aliikangiella</taxon>
    </lineage>
</organism>
<evidence type="ECO:0000313" key="2">
    <source>
        <dbReference type="EMBL" id="TQV77187.1"/>
    </source>
</evidence>
<gene>
    <name evidence="2" type="ORF">FLL45_04365</name>
</gene>
<keyword evidence="3" id="KW-1185">Reference proteome</keyword>
<reference evidence="2 3" key="1">
    <citation type="submission" date="2019-06" db="EMBL/GenBank/DDBJ databases">
        <title>Draft genome of Aliikangiella marina GYP-15.</title>
        <authorList>
            <person name="Wang G."/>
        </authorList>
    </citation>
    <scope>NUCLEOTIDE SEQUENCE [LARGE SCALE GENOMIC DNA]</scope>
    <source>
        <strain evidence="2 3">GYP-15</strain>
    </source>
</reference>
<dbReference type="GO" id="GO:0016747">
    <property type="term" value="F:acyltransferase activity, transferring groups other than amino-acyl groups"/>
    <property type="evidence" value="ECO:0007669"/>
    <property type="project" value="InterPro"/>
</dbReference>
<proteinExistence type="predicted"/>
<dbReference type="Gene3D" id="3.40.630.30">
    <property type="match status" value="1"/>
</dbReference>
<dbReference type="Pfam" id="PF13302">
    <property type="entry name" value="Acetyltransf_3"/>
    <property type="match status" value="1"/>
</dbReference>
<comment type="caution">
    <text evidence="2">The sequence shown here is derived from an EMBL/GenBank/DDBJ whole genome shotgun (WGS) entry which is preliminary data.</text>
</comment>
<protein>
    <submittedName>
        <fullName evidence="2">GNAT family N-acetyltransferase</fullName>
    </submittedName>
</protein>
<accession>A0A545TJ12</accession>
<dbReference type="InterPro" id="IPR016181">
    <property type="entry name" value="Acyl_CoA_acyltransferase"/>
</dbReference>
<dbReference type="PANTHER" id="PTHR43792:SF1">
    <property type="entry name" value="N-ACETYLTRANSFERASE DOMAIN-CONTAINING PROTEIN"/>
    <property type="match status" value="1"/>
</dbReference>